<accession>R7VEL0</accession>
<keyword evidence="2" id="KW-0732">Signal</keyword>
<evidence type="ECO:0000256" key="1">
    <source>
        <dbReference type="SAM" id="MobiDB-lite"/>
    </source>
</evidence>
<protein>
    <submittedName>
        <fullName evidence="3 4">Uncharacterized protein</fullName>
    </submittedName>
</protein>
<feature type="region of interest" description="Disordered" evidence="1">
    <location>
        <begin position="156"/>
        <end position="192"/>
    </location>
</feature>
<dbReference type="EMBL" id="AMQN01016965">
    <property type="status" value="NOT_ANNOTATED_CDS"/>
    <property type="molecule type" value="Genomic_DNA"/>
</dbReference>
<feature type="chain" id="PRO_5008788965" evidence="2">
    <location>
        <begin position="24"/>
        <end position="244"/>
    </location>
</feature>
<proteinExistence type="predicted"/>
<dbReference type="Proteomes" id="UP000014760">
    <property type="component" value="Unassembled WGS sequence"/>
</dbReference>
<sequence length="244" mass="27041">MASSCVVLTASLLLLVFTLQVKGTPVREDSTEYSAEDSIEDAMKDSTEAAMEDSSEESIEDSTEDSTEDSMEDAMEDSTEDSMEDSIEDSIDDETDDDYQTQIDRMLSGQCPVVDCQVFEEILQCPYSERVGTSFMSNGVKCLGCRECSADWTRQHVPQDGAQKPEEEEDSETSGEISEKEGKENSSQSEEADVFMNKAKDLFKKSEQVEKSAVLIEGDSRVVRDLMQFLKNAVGSKLSMRVLA</sequence>
<dbReference type="EMBL" id="KB292596">
    <property type="protein sequence ID" value="ELU17268.1"/>
    <property type="molecule type" value="Genomic_DNA"/>
</dbReference>
<organism evidence="3">
    <name type="scientific">Capitella teleta</name>
    <name type="common">Polychaete worm</name>
    <dbReference type="NCBI Taxonomy" id="283909"/>
    <lineage>
        <taxon>Eukaryota</taxon>
        <taxon>Metazoa</taxon>
        <taxon>Spiralia</taxon>
        <taxon>Lophotrochozoa</taxon>
        <taxon>Annelida</taxon>
        <taxon>Polychaeta</taxon>
        <taxon>Sedentaria</taxon>
        <taxon>Scolecida</taxon>
        <taxon>Capitellidae</taxon>
        <taxon>Capitella</taxon>
    </lineage>
</organism>
<feature type="compositionally biased region" description="Acidic residues" evidence="1">
    <location>
        <begin position="50"/>
        <end position="94"/>
    </location>
</feature>
<dbReference type="AlphaFoldDB" id="R7VEL0"/>
<evidence type="ECO:0000313" key="3">
    <source>
        <dbReference type="EMBL" id="ELU17268.1"/>
    </source>
</evidence>
<evidence type="ECO:0000313" key="4">
    <source>
        <dbReference type="EnsemblMetazoa" id="CapteP221240"/>
    </source>
</evidence>
<feature type="signal peptide" evidence="2">
    <location>
        <begin position="1"/>
        <end position="23"/>
    </location>
</feature>
<evidence type="ECO:0000313" key="5">
    <source>
        <dbReference type="Proteomes" id="UP000014760"/>
    </source>
</evidence>
<dbReference type="EnsemblMetazoa" id="CapteT221240">
    <property type="protein sequence ID" value="CapteP221240"/>
    <property type="gene ID" value="CapteG221240"/>
</dbReference>
<feature type="region of interest" description="Disordered" evidence="1">
    <location>
        <begin position="25"/>
        <end position="94"/>
    </location>
</feature>
<evidence type="ECO:0000256" key="2">
    <source>
        <dbReference type="SAM" id="SignalP"/>
    </source>
</evidence>
<name>R7VEL0_CAPTE</name>
<reference evidence="5" key="1">
    <citation type="submission" date="2012-12" db="EMBL/GenBank/DDBJ databases">
        <authorList>
            <person name="Hellsten U."/>
            <person name="Grimwood J."/>
            <person name="Chapman J.A."/>
            <person name="Shapiro H."/>
            <person name="Aerts A."/>
            <person name="Otillar R.P."/>
            <person name="Terry A.Y."/>
            <person name="Boore J.L."/>
            <person name="Simakov O."/>
            <person name="Marletaz F."/>
            <person name="Cho S.-J."/>
            <person name="Edsinger-Gonzales E."/>
            <person name="Havlak P."/>
            <person name="Kuo D.-H."/>
            <person name="Larsson T."/>
            <person name="Lv J."/>
            <person name="Arendt D."/>
            <person name="Savage R."/>
            <person name="Osoegawa K."/>
            <person name="de Jong P."/>
            <person name="Lindberg D.R."/>
            <person name="Seaver E.C."/>
            <person name="Weisblat D.A."/>
            <person name="Putnam N.H."/>
            <person name="Grigoriev I.V."/>
            <person name="Rokhsar D.S."/>
        </authorList>
    </citation>
    <scope>NUCLEOTIDE SEQUENCE</scope>
    <source>
        <strain evidence="5">I ESC-2004</strain>
    </source>
</reference>
<dbReference type="HOGENOM" id="CLU_1138928_0_0_1"/>
<reference evidence="4" key="3">
    <citation type="submission" date="2015-06" db="UniProtKB">
        <authorList>
            <consortium name="EnsemblMetazoa"/>
        </authorList>
    </citation>
    <scope>IDENTIFICATION</scope>
</reference>
<keyword evidence="5" id="KW-1185">Reference proteome</keyword>
<reference evidence="3 5" key="2">
    <citation type="journal article" date="2013" name="Nature">
        <title>Insights into bilaterian evolution from three spiralian genomes.</title>
        <authorList>
            <person name="Simakov O."/>
            <person name="Marletaz F."/>
            <person name="Cho S.J."/>
            <person name="Edsinger-Gonzales E."/>
            <person name="Havlak P."/>
            <person name="Hellsten U."/>
            <person name="Kuo D.H."/>
            <person name="Larsson T."/>
            <person name="Lv J."/>
            <person name="Arendt D."/>
            <person name="Savage R."/>
            <person name="Osoegawa K."/>
            <person name="de Jong P."/>
            <person name="Grimwood J."/>
            <person name="Chapman J.A."/>
            <person name="Shapiro H."/>
            <person name="Aerts A."/>
            <person name="Otillar R.P."/>
            <person name="Terry A.Y."/>
            <person name="Boore J.L."/>
            <person name="Grigoriev I.V."/>
            <person name="Lindberg D.R."/>
            <person name="Seaver E.C."/>
            <person name="Weisblat D.A."/>
            <person name="Putnam N.H."/>
            <person name="Rokhsar D.S."/>
        </authorList>
    </citation>
    <scope>NUCLEOTIDE SEQUENCE</scope>
    <source>
        <strain evidence="3 5">I ESC-2004</strain>
    </source>
</reference>
<gene>
    <name evidence="3" type="ORF">CAPTEDRAFT_221240</name>
</gene>